<dbReference type="EMBL" id="CM001881">
    <property type="protein sequence ID" value="EOY22460.1"/>
    <property type="molecule type" value="Genomic_DNA"/>
</dbReference>
<dbReference type="Proteomes" id="UP000026915">
    <property type="component" value="Chromosome 3"/>
</dbReference>
<gene>
    <name evidence="2" type="ORF">TCM_014623</name>
</gene>
<sequence length="89" mass="10602">MPGSLIFYMRWSLIFVLVLLLLIYWIADPNALDKLLCVTVRYYYSIMVKMFNPALFATFRSSYPQVQLVYPWNIRKKVLKFDCSKLVHS</sequence>
<dbReference type="InParanoid" id="A0A061FY31"/>
<reference evidence="2 3" key="1">
    <citation type="journal article" date="2013" name="Genome Biol.">
        <title>The genome sequence of the most widely cultivated cacao type and its use to identify candidate genes regulating pod color.</title>
        <authorList>
            <person name="Motamayor J.C."/>
            <person name="Mockaitis K."/>
            <person name="Schmutz J."/>
            <person name="Haiminen N."/>
            <person name="Iii D.L."/>
            <person name="Cornejo O."/>
            <person name="Findley S.D."/>
            <person name="Zheng P."/>
            <person name="Utro F."/>
            <person name="Royaert S."/>
            <person name="Saski C."/>
            <person name="Jenkins J."/>
            <person name="Podicheti R."/>
            <person name="Zhao M."/>
            <person name="Scheffler B.E."/>
            <person name="Stack J.C."/>
            <person name="Feltus F.A."/>
            <person name="Mustiga G.M."/>
            <person name="Amores F."/>
            <person name="Phillips W."/>
            <person name="Marelli J.P."/>
            <person name="May G.D."/>
            <person name="Shapiro H."/>
            <person name="Ma J."/>
            <person name="Bustamante C.D."/>
            <person name="Schnell R.J."/>
            <person name="Main D."/>
            <person name="Gilbert D."/>
            <person name="Parida L."/>
            <person name="Kuhn D.N."/>
        </authorList>
    </citation>
    <scope>NUCLEOTIDE SEQUENCE [LARGE SCALE GENOMIC DNA]</scope>
    <source>
        <strain evidence="3">cv. Matina 1-6</strain>
    </source>
</reference>
<dbReference type="HOGENOM" id="CLU_2459201_0_0_1"/>
<dbReference type="Gramene" id="EOY22460">
    <property type="protein sequence ID" value="EOY22460"/>
    <property type="gene ID" value="TCM_014623"/>
</dbReference>
<dbReference type="AlphaFoldDB" id="A0A061FY31"/>
<feature type="transmembrane region" description="Helical" evidence="1">
    <location>
        <begin position="7"/>
        <end position="27"/>
    </location>
</feature>
<organism evidence="2 3">
    <name type="scientific">Theobroma cacao</name>
    <name type="common">Cacao</name>
    <name type="synonym">Cocoa</name>
    <dbReference type="NCBI Taxonomy" id="3641"/>
    <lineage>
        <taxon>Eukaryota</taxon>
        <taxon>Viridiplantae</taxon>
        <taxon>Streptophyta</taxon>
        <taxon>Embryophyta</taxon>
        <taxon>Tracheophyta</taxon>
        <taxon>Spermatophyta</taxon>
        <taxon>Magnoliopsida</taxon>
        <taxon>eudicotyledons</taxon>
        <taxon>Gunneridae</taxon>
        <taxon>Pentapetalae</taxon>
        <taxon>rosids</taxon>
        <taxon>malvids</taxon>
        <taxon>Malvales</taxon>
        <taxon>Malvaceae</taxon>
        <taxon>Byttnerioideae</taxon>
        <taxon>Theobroma</taxon>
    </lineage>
</organism>
<protein>
    <submittedName>
        <fullName evidence="2">Uncharacterized protein</fullName>
    </submittedName>
</protein>
<evidence type="ECO:0000313" key="2">
    <source>
        <dbReference type="EMBL" id="EOY22460.1"/>
    </source>
</evidence>
<keyword evidence="1" id="KW-0472">Membrane</keyword>
<evidence type="ECO:0000256" key="1">
    <source>
        <dbReference type="SAM" id="Phobius"/>
    </source>
</evidence>
<evidence type="ECO:0000313" key="3">
    <source>
        <dbReference type="Proteomes" id="UP000026915"/>
    </source>
</evidence>
<accession>A0A061FY31</accession>
<proteinExistence type="predicted"/>
<keyword evidence="1" id="KW-1133">Transmembrane helix</keyword>
<name>A0A061FY31_THECC</name>
<keyword evidence="3" id="KW-1185">Reference proteome</keyword>
<keyword evidence="1" id="KW-0812">Transmembrane</keyword>